<keyword evidence="3" id="KW-1185">Reference proteome</keyword>
<feature type="compositionally biased region" description="Pro residues" evidence="1">
    <location>
        <begin position="267"/>
        <end position="284"/>
    </location>
</feature>
<feature type="region of interest" description="Disordered" evidence="1">
    <location>
        <begin position="356"/>
        <end position="387"/>
    </location>
</feature>
<comment type="caution">
    <text evidence="2">The sequence shown here is derived from an EMBL/GenBank/DDBJ whole genome shotgun (WGS) entry which is preliminary data.</text>
</comment>
<feature type="compositionally biased region" description="Low complexity" evidence="1">
    <location>
        <begin position="285"/>
        <end position="294"/>
    </location>
</feature>
<feature type="region of interest" description="Disordered" evidence="1">
    <location>
        <begin position="400"/>
        <end position="423"/>
    </location>
</feature>
<feature type="compositionally biased region" description="Low complexity" evidence="1">
    <location>
        <begin position="235"/>
        <end position="253"/>
    </location>
</feature>
<dbReference type="EMBL" id="JAQGDS010000011">
    <property type="protein sequence ID" value="KAJ6257065.1"/>
    <property type="molecule type" value="Genomic_DNA"/>
</dbReference>
<feature type="compositionally biased region" description="Low complexity" evidence="1">
    <location>
        <begin position="103"/>
        <end position="125"/>
    </location>
</feature>
<dbReference type="Proteomes" id="UP001221413">
    <property type="component" value="Unassembled WGS sequence"/>
</dbReference>
<feature type="compositionally biased region" description="Low complexity" evidence="1">
    <location>
        <begin position="54"/>
        <end position="94"/>
    </location>
</feature>
<feature type="region of interest" description="Disordered" evidence="1">
    <location>
        <begin position="1"/>
        <end position="339"/>
    </location>
</feature>
<evidence type="ECO:0000256" key="1">
    <source>
        <dbReference type="SAM" id="MobiDB-lite"/>
    </source>
</evidence>
<evidence type="ECO:0000313" key="3">
    <source>
        <dbReference type="Proteomes" id="UP001221413"/>
    </source>
</evidence>
<name>A0AAD6NG33_DREDA</name>
<reference evidence="2" key="1">
    <citation type="submission" date="2023-01" db="EMBL/GenBank/DDBJ databases">
        <title>The chitinases involved in constricting ring structure development in the nematode-trapping fungus Drechslerella dactyloides.</title>
        <authorList>
            <person name="Wang R."/>
            <person name="Zhang L."/>
            <person name="Tang P."/>
            <person name="Li S."/>
            <person name="Liang L."/>
        </authorList>
    </citation>
    <scope>NUCLEOTIDE SEQUENCE</scope>
    <source>
        <strain evidence="2">YMF1.00031</strain>
    </source>
</reference>
<feature type="compositionally biased region" description="Polar residues" evidence="1">
    <location>
        <begin position="303"/>
        <end position="314"/>
    </location>
</feature>
<protein>
    <submittedName>
        <fullName evidence="2">Uncharacterized protein</fullName>
    </submittedName>
</protein>
<feature type="compositionally biased region" description="Polar residues" evidence="1">
    <location>
        <begin position="135"/>
        <end position="147"/>
    </location>
</feature>
<proteinExistence type="predicted"/>
<sequence>MSRGGAARRPSLPASAISPSAPSSTSSPSSSASSSSSSSSPPSQMEHISSSALPAAVVSTSSHSHSSSAAAAAAATVTAAPPANNNPTASASSPSPAPPIPPFSSHSQPSSPSADHPHPSASSAYHRPHTHFWDPSSNLTGPWTTRSVDGPVQDGSGYPFPPASPSEPSTPLQDPRSREYPTSAASARSALRSPQISQAIGSKLPASASSQHNRRSSHGRSSLGRVKAILKLPFSRRATSPTSSRDRPSSASANPTVPAAPIDRPRPTPTARPSLPPLQPPLPPLLTTSPLSGPAKEGPGMGNSPNEMPESPSNIGLLERRRNRNGPNTNGEPMSPDTLLQNLSQSEKTRAILSPAAPAMLTPPEDDRKQPPTWQPLSSSNPDYANSTSILSEQPLIMTMQSGAGGSNGKGVSAPKLSTPNEPMKSDNILASVLSNGLQAGEEWLGEALKVMLLSHPPDLRPATEAVRLISHALPCPLPVRASADTTSYSAQVDSGYLPESASAAQGVAAAAGYFMLPFTQCKPNNGGFQNSEHDGTTSALNAMTSAIQKVHGDDTRRVYIHVSHAISSNIAAPKIQSSNLTGSSVNSAATSAGSLLPSAFLTSPPHERDFFSSTIFNSVVMAQDPMSYATPSTFPTPILQRPTPNPALPPFSLHFSLLERYIPPPTPTADSAMFSTYSSVLLDRVVELSPNGGSLLFIYPTKTGARQFRDRYLGKVLDPLLRRLMVLHRLRDDLLWGISRMVAVEQMQEFEDLKDRLEHFCRRLSEKSRDEVADEKRYAGPNFFHPNVSLVHAQKVNVALSQFSWREWWTFQESTRIREIVKNHFSVTPSQDGGANQSFIESPISGSEAAAIGQPGLATPIQYSGPMDLAREILDGVKVTTTRPSSRGMGEAVLASSMVGPTPSWPVVGEVGSPTHTRRKPEKETIEIGVFVLRRHG</sequence>
<dbReference type="AlphaFoldDB" id="A0AAD6NG33"/>
<feature type="compositionally biased region" description="Low complexity" evidence="1">
    <location>
        <begin position="183"/>
        <end position="193"/>
    </location>
</feature>
<gene>
    <name evidence="2" type="ORF">Dda_7949</name>
</gene>
<organism evidence="2 3">
    <name type="scientific">Drechslerella dactyloides</name>
    <name type="common">Nematode-trapping fungus</name>
    <name type="synonym">Arthrobotrys dactyloides</name>
    <dbReference type="NCBI Taxonomy" id="74499"/>
    <lineage>
        <taxon>Eukaryota</taxon>
        <taxon>Fungi</taxon>
        <taxon>Dikarya</taxon>
        <taxon>Ascomycota</taxon>
        <taxon>Pezizomycotina</taxon>
        <taxon>Orbiliomycetes</taxon>
        <taxon>Orbiliales</taxon>
        <taxon>Orbiliaceae</taxon>
        <taxon>Drechslerella</taxon>
    </lineage>
</organism>
<evidence type="ECO:0000313" key="2">
    <source>
        <dbReference type="EMBL" id="KAJ6257065.1"/>
    </source>
</evidence>
<feature type="compositionally biased region" description="Low complexity" evidence="1">
    <location>
        <begin position="10"/>
        <end position="43"/>
    </location>
</feature>
<accession>A0AAD6NG33</accession>
<feature type="compositionally biased region" description="Polar residues" evidence="1">
    <location>
        <begin position="375"/>
        <end position="387"/>
    </location>
</feature>